<dbReference type="EMBL" id="JAURUR010000020">
    <property type="protein sequence ID" value="MDP9766140.1"/>
    <property type="molecule type" value="Genomic_DNA"/>
</dbReference>
<proteinExistence type="predicted"/>
<dbReference type="RefSeq" id="WP_307469027.1">
    <property type="nucleotide sequence ID" value="NZ_JAURUR010000020.1"/>
</dbReference>
<dbReference type="Proteomes" id="UP001232163">
    <property type="component" value="Unassembled WGS sequence"/>
</dbReference>
<gene>
    <name evidence="1" type="ORF">QO006_003604</name>
</gene>
<evidence type="ECO:0000313" key="2">
    <source>
        <dbReference type="Proteomes" id="UP001232163"/>
    </source>
</evidence>
<keyword evidence="2" id="KW-1185">Reference proteome</keyword>
<protein>
    <submittedName>
        <fullName evidence="1">Uncharacterized protein</fullName>
    </submittedName>
</protein>
<comment type="caution">
    <text evidence="1">The sequence shown here is derived from an EMBL/GenBank/DDBJ whole genome shotgun (WGS) entry which is preliminary data.</text>
</comment>
<accession>A0ABT9MHS0</accession>
<reference evidence="1 2" key="1">
    <citation type="submission" date="2023-07" db="EMBL/GenBank/DDBJ databases">
        <title>Genomic Encyclopedia of Type Strains, Phase IV (KMG-IV): sequencing the most valuable type-strain genomes for metagenomic binning, comparative biology and taxonomic classification.</title>
        <authorList>
            <person name="Goeker M."/>
        </authorList>
    </citation>
    <scope>NUCLEOTIDE SEQUENCE [LARGE SCALE GENOMIC DNA]</scope>
    <source>
        <strain evidence="1 2">NIO-1023</strain>
    </source>
</reference>
<name>A0ABT9MHS0_9DEIO</name>
<evidence type="ECO:0000313" key="1">
    <source>
        <dbReference type="EMBL" id="MDP9766140.1"/>
    </source>
</evidence>
<sequence>MNRYRVRVTITQANGHVIASSVHGDLKVRQDSSGFYWDAELHIPVLQDAQAIRRSIESLTPLQVLLERPGGERTAEGHVRRIDGHGISSEVDIALNPDEQDHAKFTAAFTQ</sequence>
<organism evidence="1 2">
    <name type="scientific">Deinococcus enclensis</name>
    <dbReference type="NCBI Taxonomy" id="1049582"/>
    <lineage>
        <taxon>Bacteria</taxon>
        <taxon>Thermotogati</taxon>
        <taxon>Deinococcota</taxon>
        <taxon>Deinococci</taxon>
        <taxon>Deinococcales</taxon>
        <taxon>Deinococcaceae</taxon>
        <taxon>Deinococcus</taxon>
    </lineage>
</organism>